<dbReference type="PANTHER" id="PTHR21666">
    <property type="entry name" value="PEPTIDASE-RELATED"/>
    <property type="match status" value="1"/>
</dbReference>
<dbReference type="Gene3D" id="2.70.70.10">
    <property type="entry name" value="Glucose Permease (Domain IIA)"/>
    <property type="match status" value="1"/>
</dbReference>
<reference evidence="3" key="1">
    <citation type="submission" date="2018-06" db="EMBL/GenBank/DDBJ databases">
        <authorList>
            <person name="Zhirakovskaya E."/>
        </authorList>
    </citation>
    <scope>NUCLEOTIDE SEQUENCE</scope>
</reference>
<dbReference type="SUPFAM" id="SSF54106">
    <property type="entry name" value="LysM domain"/>
    <property type="match status" value="1"/>
</dbReference>
<proteinExistence type="inferred from homology"/>
<dbReference type="PROSITE" id="PS51257">
    <property type="entry name" value="PROKAR_LIPOPROTEIN"/>
    <property type="match status" value="1"/>
</dbReference>
<gene>
    <name evidence="3" type="ORF">MNBD_ALPHA05-2396</name>
</gene>
<dbReference type="SUPFAM" id="SSF51261">
    <property type="entry name" value="Duplicated hybrid motif"/>
    <property type="match status" value="1"/>
</dbReference>
<dbReference type="Pfam" id="PF01476">
    <property type="entry name" value="LysM"/>
    <property type="match status" value="2"/>
</dbReference>
<sequence>MVLRLAILIFSVLALTACESHKSAHNKAADRGAQTVSVYAPPSDPYRRQSAAAPQAAPSAYVEPVALQPVSAVYLSDEQRAQAQYQAQPARTARQIRRGEVIVQPGDTIYAIGRRYGVSPKVLIAENKLRHPYPLAIGQTLKLPKEARIADARAAEARAVNTRNARITRKVVARDKLHAVRPGDTLYSISRSTGVPVTTIAQTNNIAPPYTLSPGQQLLIPQARIESGRYAANTRAARTSAKITAAPRNTKPRNVAELAQTVSYTPPKPTTPETMFEWPVRGKVIASYGVTDFGRRNDGVNIAAPAGTPVRAAADGEVVYRGSELDGFGNLLLVKHAGGFVTAYAHNEAMLVKKGSKVRQGQVIAKVGQSGAVSSPQLHFEVRRNLKSIDPATLLSAK</sequence>
<dbReference type="SMART" id="SM00257">
    <property type="entry name" value="LysM"/>
    <property type="match status" value="2"/>
</dbReference>
<dbReference type="GO" id="GO:0004222">
    <property type="term" value="F:metalloendopeptidase activity"/>
    <property type="evidence" value="ECO:0007669"/>
    <property type="project" value="TreeGrafter"/>
</dbReference>
<dbReference type="InterPro" id="IPR011055">
    <property type="entry name" value="Dup_hybrid_motif"/>
</dbReference>
<dbReference type="InterPro" id="IPR016047">
    <property type="entry name" value="M23ase_b-sheet_dom"/>
</dbReference>
<organism evidence="3">
    <name type="scientific">hydrothermal vent metagenome</name>
    <dbReference type="NCBI Taxonomy" id="652676"/>
    <lineage>
        <taxon>unclassified sequences</taxon>
        <taxon>metagenomes</taxon>
        <taxon>ecological metagenomes</taxon>
    </lineage>
</organism>
<dbReference type="InterPro" id="IPR050570">
    <property type="entry name" value="Cell_wall_metabolism_enzyme"/>
</dbReference>
<feature type="domain" description="LysM" evidence="2">
    <location>
        <begin position="176"/>
        <end position="220"/>
    </location>
</feature>
<dbReference type="AlphaFoldDB" id="A0A3B0T5X5"/>
<dbReference type="CDD" id="cd12797">
    <property type="entry name" value="M23_peptidase"/>
    <property type="match status" value="1"/>
</dbReference>
<dbReference type="InterPro" id="IPR036779">
    <property type="entry name" value="LysM_dom_sf"/>
</dbReference>
<accession>A0A3B0T5X5</accession>
<dbReference type="PROSITE" id="PS51782">
    <property type="entry name" value="LYSM"/>
    <property type="match status" value="2"/>
</dbReference>
<comment type="similarity">
    <text evidence="1">Belongs to the E.coli NlpD/Haemophilus LppB family.</text>
</comment>
<dbReference type="PANTHER" id="PTHR21666:SF263">
    <property type="entry name" value="MUREIN HYDROLASE ACTIVATOR NLPD"/>
    <property type="match status" value="1"/>
</dbReference>
<name>A0A3B0T5X5_9ZZZZ</name>
<dbReference type="Gene3D" id="3.10.350.10">
    <property type="entry name" value="LysM domain"/>
    <property type="match status" value="2"/>
</dbReference>
<dbReference type="Pfam" id="PF01551">
    <property type="entry name" value="Peptidase_M23"/>
    <property type="match status" value="1"/>
</dbReference>
<dbReference type="CDD" id="cd00118">
    <property type="entry name" value="LysM"/>
    <property type="match status" value="2"/>
</dbReference>
<feature type="domain" description="LysM" evidence="2">
    <location>
        <begin position="99"/>
        <end position="143"/>
    </location>
</feature>
<dbReference type="InterPro" id="IPR018392">
    <property type="entry name" value="LysM"/>
</dbReference>
<dbReference type="EMBL" id="UOEH01000603">
    <property type="protein sequence ID" value="VAW07729.1"/>
    <property type="molecule type" value="Genomic_DNA"/>
</dbReference>
<evidence type="ECO:0000259" key="2">
    <source>
        <dbReference type="PROSITE" id="PS51782"/>
    </source>
</evidence>
<evidence type="ECO:0000313" key="3">
    <source>
        <dbReference type="EMBL" id="VAW07729.1"/>
    </source>
</evidence>
<evidence type="ECO:0000256" key="1">
    <source>
        <dbReference type="ARBA" id="ARBA00038420"/>
    </source>
</evidence>
<protein>
    <submittedName>
        <fullName evidence="3">Membrane protein</fullName>
    </submittedName>
</protein>